<feature type="compositionally biased region" description="Low complexity" evidence="1">
    <location>
        <begin position="74"/>
        <end position="88"/>
    </location>
</feature>
<evidence type="ECO:0000256" key="1">
    <source>
        <dbReference type="SAM" id="MobiDB-lite"/>
    </source>
</evidence>
<reference evidence="2 3" key="1">
    <citation type="submission" date="2018-03" db="EMBL/GenBank/DDBJ databases">
        <authorList>
            <person name="Guldener U."/>
        </authorList>
    </citation>
    <scope>NUCLEOTIDE SEQUENCE [LARGE SCALE GENOMIC DNA]</scope>
    <source>
        <strain evidence="2 3">DAOM196992</strain>
    </source>
</reference>
<sequence length="146" mass="16078">MAHRPLTGPLLAPAHHPRHGHDNLGPVTLLPSHAVAALGLPPTRRHRQIAAPSTTLSQASELQPHALDVDTSRNQPTNQAQQPTTWPAYRRTKRPVRPTRLGPASTIPRQDCRSRHRVRIPRTPLPIPAASMAQQIAVPPRPHCNH</sequence>
<dbReference type="Proteomes" id="UP000323386">
    <property type="component" value="Unassembled WGS sequence"/>
</dbReference>
<protein>
    <submittedName>
        <fullName evidence="2">Uncharacterized protein</fullName>
    </submittedName>
</protein>
<organism evidence="2 3">
    <name type="scientific">Pseudozyma flocculosa</name>
    <dbReference type="NCBI Taxonomy" id="84751"/>
    <lineage>
        <taxon>Eukaryota</taxon>
        <taxon>Fungi</taxon>
        <taxon>Dikarya</taxon>
        <taxon>Basidiomycota</taxon>
        <taxon>Ustilaginomycotina</taxon>
        <taxon>Ustilaginomycetes</taxon>
        <taxon>Ustilaginales</taxon>
        <taxon>Ustilaginaceae</taxon>
        <taxon>Pseudozyma</taxon>
    </lineage>
</organism>
<feature type="region of interest" description="Disordered" evidence="1">
    <location>
        <begin position="41"/>
        <end position="118"/>
    </location>
</feature>
<dbReference type="AlphaFoldDB" id="A0A5C3EUR0"/>
<feature type="region of interest" description="Disordered" evidence="1">
    <location>
        <begin position="1"/>
        <end position="24"/>
    </location>
</feature>
<name>A0A5C3EUR0_9BASI</name>
<proteinExistence type="predicted"/>
<gene>
    <name evidence="2" type="ORF">PSFLO_01051</name>
</gene>
<dbReference type="EMBL" id="OOIP01000002">
    <property type="protein sequence ID" value="SPO35580.1"/>
    <property type="molecule type" value="Genomic_DNA"/>
</dbReference>
<feature type="compositionally biased region" description="Polar residues" evidence="1">
    <location>
        <begin position="51"/>
        <end position="61"/>
    </location>
</feature>
<accession>A0A5C3EUR0</accession>
<evidence type="ECO:0000313" key="2">
    <source>
        <dbReference type="EMBL" id="SPO35580.1"/>
    </source>
</evidence>
<evidence type="ECO:0000313" key="3">
    <source>
        <dbReference type="Proteomes" id="UP000323386"/>
    </source>
</evidence>
<keyword evidence="3" id="KW-1185">Reference proteome</keyword>